<feature type="binding site" evidence="4">
    <location>
        <begin position="26"/>
        <end position="30"/>
    </location>
    <ligand>
        <name>ATP</name>
        <dbReference type="ChEBI" id="CHEBI:30616"/>
    </ligand>
</feature>
<evidence type="ECO:0000256" key="2">
    <source>
        <dbReference type="ARBA" id="ARBA00022741"/>
    </source>
</evidence>
<evidence type="ECO:0000256" key="1">
    <source>
        <dbReference type="ARBA" id="ARBA00010638"/>
    </source>
</evidence>
<dbReference type="InterPro" id="IPR024185">
    <property type="entry name" value="FTHF_cligase-like_sf"/>
</dbReference>
<evidence type="ECO:0000256" key="4">
    <source>
        <dbReference type="PIRSR" id="PIRSR006806-1"/>
    </source>
</evidence>
<proteinExistence type="inferred from homology"/>
<keyword evidence="2 4" id="KW-0547">Nucleotide-binding</keyword>
<evidence type="ECO:0000256" key="5">
    <source>
        <dbReference type="RuleBase" id="RU361279"/>
    </source>
</evidence>
<comment type="cofactor">
    <cofactor evidence="5">
        <name>Mg(2+)</name>
        <dbReference type="ChEBI" id="CHEBI:18420"/>
    </cofactor>
</comment>
<dbReference type="RefSeq" id="WP_062601697.1">
    <property type="nucleotide sequence ID" value="NZ_FCOX02000001.1"/>
</dbReference>
<dbReference type="PANTHER" id="PTHR23407">
    <property type="entry name" value="ATPASE INHIBITOR/5-FORMYLTETRAHYDROFOLATE CYCLO-LIGASE"/>
    <property type="match status" value="1"/>
</dbReference>
<comment type="catalytic activity">
    <reaction evidence="5">
        <text>(6S)-5-formyl-5,6,7,8-tetrahydrofolate + ATP = (6R)-5,10-methenyltetrahydrofolate + ADP + phosphate</text>
        <dbReference type="Rhea" id="RHEA:10488"/>
        <dbReference type="ChEBI" id="CHEBI:30616"/>
        <dbReference type="ChEBI" id="CHEBI:43474"/>
        <dbReference type="ChEBI" id="CHEBI:57455"/>
        <dbReference type="ChEBI" id="CHEBI:57457"/>
        <dbReference type="ChEBI" id="CHEBI:456216"/>
        <dbReference type="EC" id="6.3.3.2"/>
    </reaction>
</comment>
<dbReference type="GO" id="GO:0030272">
    <property type="term" value="F:5-formyltetrahydrofolate cyclo-ligase activity"/>
    <property type="evidence" value="ECO:0007669"/>
    <property type="project" value="UniProtKB-EC"/>
</dbReference>
<dbReference type="PANTHER" id="PTHR23407:SF1">
    <property type="entry name" value="5-FORMYLTETRAHYDROFOLATE CYCLO-LIGASE"/>
    <property type="match status" value="1"/>
</dbReference>
<keyword evidence="7" id="KW-1185">Reference proteome</keyword>
<dbReference type="GO" id="GO:0035999">
    <property type="term" value="P:tetrahydrofolate interconversion"/>
    <property type="evidence" value="ECO:0007669"/>
    <property type="project" value="TreeGrafter"/>
</dbReference>
<name>A0A157ZCN9_9BURK</name>
<dbReference type="EC" id="6.3.3.2" evidence="5"/>
<protein>
    <recommendedName>
        <fullName evidence="5">5-formyltetrahydrofolate cyclo-ligase</fullName>
        <ecNumber evidence="5">6.3.3.2</ecNumber>
    </recommendedName>
</protein>
<accession>A0A157ZCN9</accession>
<evidence type="ECO:0000313" key="7">
    <source>
        <dbReference type="Proteomes" id="UP000071859"/>
    </source>
</evidence>
<organism evidence="6 7">
    <name type="scientific">Caballeronia calidae</name>
    <dbReference type="NCBI Taxonomy" id="1777139"/>
    <lineage>
        <taxon>Bacteria</taxon>
        <taxon>Pseudomonadati</taxon>
        <taxon>Pseudomonadota</taxon>
        <taxon>Betaproteobacteria</taxon>
        <taxon>Burkholderiales</taxon>
        <taxon>Burkholderiaceae</taxon>
        <taxon>Caballeronia</taxon>
    </lineage>
</organism>
<feature type="binding site" evidence="4">
    <location>
        <position position="78"/>
    </location>
    <ligand>
        <name>substrate</name>
    </ligand>
</feature>
<gene>
    <name evidence="6" type="ORF">AWB78_00435</name>
</gene>
<dbReference type="InterPro" id="IPR002698">
    <property type="entry name" value="FTHF_cligase"/>
</dbReference>
<dbReference type="EMBL" id="FCOX02000001">
    <property type="protein sequence ID" value="SAK43305.1"/>
    <property type="molecule type" value="Genomic_DNA"/>
</dbReference>
<sequence length="209" mass="22984">MVLNQVLRSEESIARDVCDQPNIEPKSALRATLLATREAQSEQAGQAAKNAALATRIEAVLAQHDARCVGLYWPVAGEFDAREVMTRWLAADTTRGAALPIVVTPHAPMVFHAWSANAPMKLGRYRIPVPEEERVVVPDLLLIPCVGFDADRYRLGYGGGYFDRTLAAWPDGERPVKIGIAYESGKCGRLPRETHDMPLDAVVTETSIY</sequence>
<dbReference type="SUPFAM" id="SSF100950">
    <property type="entry name" value="NagB/RpiA/CoA transferase-like"/>
    <property type="match status" value="1"/>
</dbReference>
<dbReference type="GO" id="GO:0009396">
    <property type="term" value="P:folic acid-containing compound biosynthetic process"/>
    <property type="evidence" value="ECO:0007669"/>
    <property type="project" value="TreeGrafter"/>
</dbReference>
<keyword evidence="3 4" id="KW-0067">ATP-binding</keyword>
<evidence type="ECO:0000313" key="6">
    <source>
        <dbReference type="EMBL" id="SAK43305.1"/>
    </source>
</evidence>
<evidence type="ECO:0000256" key="3">
    <source>
        <dbReference type="ARBA" id="ARBA00022840"/>
    </source>
</evidence>
<dbReference type="GO" id="GO:0046872">
    <property type="term" value="F:metal ion binding"/>
    <property type="evidence" value="ECO:0007669"/>
    <property type="project" value="UniProtKB-KW"/>
</dbReference>
<dbReference type="Proteomes" id="UP000071859">
    <property type="component" value="Unassembled WGS sequence"/>
</dbReference>
<keyword evidence="5" id="KW-0479">Metal-binding</keyword>
<comment type="similarity">
    <text evidence="1 5">Belongs to the 5-formyltetrahydrofolate cyclo-ligase family.</text>
</comment>
<dbReference type="NCBIfam" id="TIGR02727">
    <property type="entry name" value="MTHFS_bact"/>
    <property type="match status" value="1"/>
</dbReference>
<dbReference type="OrthoDB" id="9801938at2"/>
<keyword evidence="5" id="KW-0460">Magnesium</keyword>
<dbReference type="InterPro" id="IPR037171">
    <property type="entry name" value="NagB/RpiA_transferase-like"/>
</dbReference>
<reference evidence="6" key="1">
    <citation type="submission" date="2016-01" db="EMBL/GenBank/DDBJ databases">
        <authorList>
            <person name="Peeters C."/>
        </authorList>
    </citation>
    <scope>NUCLEOTIDE SEQUENCE</scope>
    <source>
        <strain evidence="6">LMG 29321</strain>
    </source>
</reference>
<comment type="caution">
    <text evidence="6">The sequence shown here is derived from an EMBL/GenBank/DDBJ whole genome shotgun (WGS) entry which is preliminary data.</text>
</comment>
<dbReference type="GO" id="GO:0005524">
    <property type="term" value="F:ATP binding"/>
    <property type="evidence" value="ECO:0007669"/>
    <property type="project" value="UniProtKB-KW"/>
</dbReference>
<dbReference type="PIRSF" id="PIRSF006806">
    <property type="entry name" value="FTHF_cligase"/>
    <property type="match status" value="1"/>
</dbReference>
<dbReference type="AlphaFoldDB" id="A0A157ZCN9"/>
<dbReference type="Gene3D" id="3.40.50.10420">
    <property type="entry name" value="NagB/RpiA/CoA transferase-like"/>
    <property type="match status" value="1"/>
</dbReference>
<dbReference type="Pfam" id="PF01812">
    <property type="entry name" value="5-FTHF_cyc-lig"/>
    <property type="match status" value="1"/>
</dbReference>